<dbReference type="PANTHER" id="PTHR33098">
    <property type="entry name" value="COTTON FIBER (DUF761)"/>
    <property type="match status" value="1"/>
</dbReference>
<dbReference type="EMBL" id="BKCJ010000557">
    <property type="protein sequence ID" value="GEU34259.1"/>
    <property type="molecule type" value="Genomic_DNA"/>
</dbReference>
<evidence type="ECO:0000256" key="1">
    <source>
        <dbReference type="SAM" id="MobiDB-lite"/>
    </source>
</evidence>
<sequence>MEQDPDSPPNIWFQPPLATTRRRKQPIDPVVLIILIPILVLVFLFFFQSPFLLQMSHILKPVKSTWDSLNIFLVIFAILCGVLARKNEGINESTNFVGDSSSINSTGVDSSGHVIGYSDTKVVSGGLRRNSSSYPDLRNESLWENNPKITETGSTTILTCIIHLLRLAPVTVTTAVSPPSQRESSKRHSFRSVGRDVKSYEFEKARTEPPSSPPPPPLVVAETTVKGEPRHLLIPPSPPPSSPPPPHPFNFQNLFKKGVKHKKIHSVPTTITLPTVYPPPPSLPPPPSSIFNSIFKGNKSKRFNSNSSSIMNNVFKTGTKSKRFISTPPPPSPMTPPRYTTPIRSKKLSVRGSHAPPVMECEYRNRRSKSHKKPPLPAKTSYYERDDFPPSGSQSPLIPMPPPPPPPFRMTPTKFELRGDFVRVQSTHSSMCSSPDHDDAASIISDGGDSVGSNSGYSMPILFPSPDVNAKADSYISRLKDKWRMEKNNNYVNKKWD</sequence>
<name>A0A6L2JBP0_TANCI</name>
<evidence type="ECO:0000256" key="2">
    <source>
        <dbReference type="SAM" id="Phobius"/>
    </source>
</evidence>
<reference evidence="3" key="1">
    <citation type="journal article" date="2019" name="Sci. Rep.">
        <title>Draft genome of Tanacetum cinerariifolium, the natural source of mosquito coil.</title>
        <authorList>
            <person name="Yamashiro T."/>
            <person name="Shiraishi A."/>
            <person name="Satake H."/>
            <person name="Nakayama K."/>
        </authorList>
    </citation>
    <scope>NUCLEOTIDE SEQUENCE</scope>
</reference>
<dbReference type="PANTHER" id="PTHR33098:SF71">
    <property type="entry name" value="HYDROXYPROLINE-RICH GLYCOPROTEIN FAMILY PROTEIN"/>
    <property type="match status" value="1"/>
</dbReference>
<feature type="transmembrane region" description="Helical" evidence="2">
    <location>
        <begin position="30"/>
        <end position="48"/>
    </location>
</feature>
<keyword evidence="2" id="KW-0812">Transmembrane</keyword>
<comment type="caution">
    <text evidence="3">The sequence shown here is derived from an EMBL/GenBank/DDBJ whole genome shotgun (WGS) entry which is preliminary data.</text>
</comment>
<feature type="region of interest" description="Disordered" evidence="1">
    <location>
        <begin position="364"/>
        <end position="403"/>
    </location>
</feature>
<gene>
    <name evidence="3" type="ORF">Tci_006237</name>
</gene>
<feature type="compositionally biased region" description="Pro residues" evidence="1">
    <location>
        <begin position="327"/>
        <end position="336"/>
    </location>
</feature>
<feature type="compositionally biased region" description="Polar residues" evidence="1">
    <location>
        <begin position="173"/>
        <end position="182"/>
    </location>
</feature>
<keyword evidence="2" id="KW-0472">Membrane</keyword>
<dbReference type="AlphaFoldDB" id="A0A6L2JBP0"/>
<feature type="region of interest" description="Disordered" evidence="1">
    <location>
        <begin position="321"/>
        <end position="342"/>
    </location>
</feature>
<organism evidence="3">
    <name type="scientific">Tanacetum cinerariifolium</name>
    <name type="common">Dalmatian daisy</name>
    <name type="synonym">Chrysanthemum cinerariifolium</name>
    <dbReference type="NCBI Taxonomy" id="118510"/>
    <lineage>
        <taxon>Eukaryota</taxon>
        <taxon>Viridiplantae</taxon>
        <taxon>Streptophyta</taxon>
        <taxon>Embryophyta</taxon>
        <taxon>Tracheophyta</taxon>
        <taxon>Spermatophyta</taxon>
        <taxon>Magnoliopsida</taxon>
        <taxon>eudicotyledons</taxon>
        <taxon>Gunneridae</taxon>
        <taxon>Pentapetalae</taxon>
        <taxon>asterids</taxon>
        <taxon>campanulids</taxon>
        <taxon>Asterales</taxon>
        <taxon>Asteraceae</taxon>
        <taxon>Asteroideae</taxon>
        <taxon>Anthemideae</taxon>
        <taxon>Anthemidinae</taxon>
        <taxon>Tanacetum</taxon>
    </lineage>
</organism>
<accession>A0A6L2JBP0</accession>
<keyword evidence="2" id="KW-1133">Transmembrane helix</keyword>
<evidence type="ECO:0000313" key="3">
    <source>
        <dbReference type="EMBL" id="GEU34259.1"/>
    </source>
</evidence>
<protein>
    <submittedName>
        <fullName evidence="3">Formin-like protein 20</fullName>
    </submittedName>
</protein>
<proteinExistence type="predicted"/>
<feature type="region of interest" description="Disordered" evidence="1">
    <location>
        <begin position="173"/>
        <end position="196"/>
    </location>
</feature>